<keyword evidence="3" id="KW-1185">Reference proteome</keyword>
<protein>
    <submittedName>
        <fullName evidence="2">Uncharacterized protein</fullName>
    </submittedName>
</protein>
<gene>
    <name evidence="2" type="ORF">ECRASSUSDP1_LOCUS215</name>
</gene>
<accession>A0AAD1U268</accession>
<evidence type="ECO:0000313" key="3">
    <source>
        <dbReference type="Proteomes" id="UP001295684"/>
    </source>
</evidence>
<dbReference type="Proteomes" id="UP001295684">
    <property type="component" value="Unassembled WGS sequence"/>
</dbReference>
<dbReference type="EMBL" id="CAMPGE010000203">
    <property type="protein sequence ID" value="CAI2358931.1"/>
    <property type="molecule type" value="Genomic_DNA"/>
</dbReference>
<feature type="region of interest" description="Disordered" evidence="1">
    <location>
        <begin position="320"/>
        <end position="340"/>
    </location>
</feature>
<comment type="caution">
    <text evidence="2">The sequence shown here is derived from an EMBL/GenBank/DDBJ whole genome shotgun (WGS) entry which is preliminary data.</text>
</comment>
<feature type="compositionally biased region" description="Polar residues" evidence="1">
    <location>
        <begin position="197"/>
        <end position="229"/>
    </location>
</feature>
<feature type="compositionally biased region" description="Polar residues" evidence="1">
    <location>
        <begin position="323"/>
        <end position="340"/>
    </location>
</feature>
<evidence type="ECO:0000313" key="2">
    <source>
        <dbReference type="EMBL" id="CAI2358931.1"/>
    </source>
</evidence>
<dbReference type="AlphaFoldDB" id="A0AAD1U268"/>
<sequence>MSQQDYTQSVQLPNRVSAFQRYSMKKKSIFNKKKMAFKKLKTKKPSIAAPLKLNFRSSKIEFPAPKENLPVELSPIQECKVKKIKKVNPIKRGRYHFNVEKMLQDSRVSVYSKIIKKAMDDLITKPKKINRKSSKRDEILAQNRTPLSFRTHDEEQILMNNTQGRMSNAFSLNSRFSMIKNTTIDQRHFSMRKAFSPQPNSNGWLKSPTMTRSRHMSPSETTNKQVSDSSLCSRNEIIEELRKKIYVVNQNKSKKKKKSVTAFLSLPRRFNKDLMDQVISNLLQTKAKKRVPQSLKKDPEFQRRFSRYSILSPILRGPRFTLNDDNPSQETTNINSPFSLTSDKSIPTVDNIVNRKETMRKKSRQSRFIHL</sequence>
<name>A0AAD1U268_EUPCR</name>
<reference evidence="2" key="1">
    <citation type="submission" date="2023-07" db="EMBL/GenBank/DDBJ databases">
        <authorList>
            <consortium name="AG Swart"/>
            <person name="Singh M."/>
            <person name="Singh A."/>
            <person name="Seah K."/>
            <person name="Emmerich C."/>
        </authorList>
    </citation>
    <scope>NUCLEOTIDE SEQUENCE</scope>
    <source>
        <strain evidence="2">DP1</strain>
    </source>
</reference>
<feature type="region of interest" description="Disordered" evidence="1">
    <location>
        <begin position="193"/>
        <end position="229"/>
    </location>
</feature>
<evidence type="ECO:0000256" key="1">
    <source>
        <dbReference type="SAM" id="MobiDB-lite"/>
    </source>
</evidence>
<organism evidence="2 3">
    <name type="scientific">Euplotes crassus</name>
    <dbReference type="NCBI Taxonomy" id="5936"/>
    <lineage>
        <taxon>Eukaryota</taxon>
        <taxon>Sar</taxon>
        <taxon>Alveolata</taxon>
        <taxon>Ciliophora</taxon>
        <taxon>Intramacronucleata</taxon>
        <taxon>Spirotrichea</taxon>
        <taxon>Hypotrichia</taxon>
        <taxon>Euplotida</taxon>
        <taxon>Euplotidae</taxon>
        <taxon>Moneuplotes</taxon>
    </lineage>
</organism>
<proteinExistence type="predicted"/>